<dbReference type="PANTHER" id="PTHR10357:SF179">
    <property type="entry name" value="NEUTRAL AND BASIC AMINO ACID TRANSPORT PROTEIN RBAT"/>
    <property type="match status" value="1"/>
</dbReference>
<accession>A0A194QDR1</accession>
<dbReference type="SUPFAM" id="SSF51445">
    <property type="entry name" value="(Trans)glycosidases"/>
    <property type="match status" value="1"/>
</dbReference>
<evidence type="ECO:0000256" key="4">
    <source>
        <dbReference type="ARBA" id="ARBA00023180"/>
    </source>
</evidence>
<comment type="similarity">
    <text evidence="2">Belongs to the glycosyl hydrolase 13 family.</text>
</comment>
<feature type="domain" description="Glycosyl hydrolase family 13 catalytic" evidence="6">
    <location>
        <begin position="57"/>
        <end position="457"/>
    </location>
</feature>
<keyword evidence="5" id="KW-0326">Glycosidase</keyword>
<dbReference type="EC" id="3.2.1.20" evidence="3"/>
<dbReference type="Proteomes" id="UP000053268">
    <property type="component" value="Unassembled WGS sequence"/>
</dbReference>
<evidence type="ECO:0000313" key="7">
    <source>
        <dbReference type="EMBL" id="KPJ01591.1"/>
    </source>
</evidence>
<evidence type="ECO:0000256" key="3">
    <source>
        <dbReference type="ARBA" id="ARBA00012741"/>
    </source>
</evidence>
<dbReference type="SMART" id="SM00642">
    <property type="entry name" value="Aamy"/>
    <property type="match status" value="1"/>
</dbReference>
<keyword evidence="5" id="KW-0378">Hydrolase</keyword>
<dbReference type="InterPro" id="IPR017853">
    <property type="entry name" value="GH"/>
</dbReference>
<reference evidence="7 8" key="1">
    <citation type="journal article" date="2015" name="Nat. Commun.">
        <title>Outbred genome sequencing and CRISPR/Cas9 gene editing in butterflies.</title>
        <authorList>
            <person name="Li X."/>
            <person name="Fan D."/>
            <person name="Zhang W."/>
            <person name="Liu G."/>
            <person name="Zhang L."/>
            <person name="Zhao L."/>
            <person name="Fang X."/>
            <person name="Chen L."/>
            <person name="Dong Y."/>
            <person name="Chen Y."/>
            <person name="Ding Y."/>
            <person name="Zhao R."/>
            <person name="Feng M."/>
            <person name="Zhu Y."/>
            <person name="Feng Y."/>
            <person name="Jiang X."/>
            <person name="Zhu D."/>
            <person name="Xiang H."/>
            <person name="Feng X."/>
            <person name="Li S."/>
            <person name="Wang J."/>
            <person name="Zhang G."/>
            <person name="Kronforst M.R."/>
            <person name="Wang W."/>
        </authorList>
    </citation>
    <scope>NUCLEOTIDE SEQUENCE [LARGE SCALE GENOMIC DNA]</scope>
    <source>
        <strain evidence="7">Ya'a_city_454_Px</strain>
        <tissue evidence="7">Whole body</tissue>
    </source>
</reference>
<dbReference type="Pfam" id="PF00128">
    <property type="entry name" value="Alpha-amylase"/>
    <property type="match status" value="1"/>
</dbReference>
<dbReference type="InterPro" id="IPR045857">
    <property type="entry name" value="O16G_dom_2"/>
</dbReference>
<name>A0A194QDR1_PAPXU</name>
<dbReference type="EMBL" id="KQ459324">
    <property type="protein sequence ID" value="KPJ01591.1"/>
    <property type="molecule type" value="Genomic_DNA"/>
</dbReference>
<protein>
    <recommendedName>
        <fullName evidence="3">alpha-glucosidase</fullName>
        <ecNumber evidence="3">3.2.1.20</ecNumber>
    </recommendedName>
</protein>
<dbReference type="FunFam" id="3.90.400.10:FF:000001">
    <property type="entry name" value="Maltase A3, isoform A"/>
    <property type="match status" value="1"/>
</dbReference>
<evidence type="ECO:0000256" key="1">
    <source>
        <dbReference type="ARBA" id="ARBA00001657"/>
    </source>
</evidence>
<evidence type="ECO:0000259" key="6">
    <source>
        <dbReference type="SMART" id="SM00642"/>
    </source>
</evidence>
<proteinExistence type="inferred from homology"/>
<evidence type="ECO:0000256" key="2">
    <source>
        <dbReference type="ARBA" id="ARBA00008061"/>
    </source>
</evidence>
<evidence type="ECO:0000256" key="5">
    <source>
        <dbReference type="ARBA" id="ARBA00023295"/>
    </source>
</evidence>
<comment type="catalytic activity">
    <reaction evidence="1">
        <text>Hydrolysis of terminal, non-reducing (1-&gt;4)-linked alpha-D-glucose residues with release of alpha-D-glucose.</text>
        <dbReference type="EC" id="3.2.1.20"/>
    </reaction>
</comment>
<dbReference type="Gene3D" id="3.20.20.80">
    <property type="entry name" value="Glycosidases"/>
    <property type="match status" value="1"/>
</dbReference>
<dbReference type="STRING" id="66420.A0A194QDR1"/>
<dbReference type="GO" id="GO:0005975">
    <property type="term" value="P:carbohydrate metabolic process"/>
    <property type="evidence" value="ECO:0007669"/>
    <property type="project" value="InterPro"/>
</dbReference>
<dbReference type="Gene3D" id="3.90.400.10">
    <property type="entry name" value="Oligo-1,6-glucosidase, Domain 2"/>
    <property type="match status" value="1"/>
</dbReference>
<dbReference type="AlphaFoldDB" id="A0A194QDR1"/>
<gene>
    <name evidence="7" type="ORF">RR46_08628</name>
</gene>
<dbReference type="GO" id="GO:0004558">
    <property type="term" value="F:alpha-1,4-glucosidase activity"/>
    <property type="evidence" value="ECO:0007669"/>
    <property type="project" value="UniProtKB-EC"/>
</dbReference>
<evidence type="ECO:0000313" key="8">
    <source>
        <dbReference type="Proteomes" id="UP000053268"/>
    </source>
</evidence>
<organism evidence="7 8">
    <name type="scientific">Papilio xuthus</name>
    <name type="common">Asian swallowtail butterfly</name>
    <dbReference type="NCBI Taxonomy" id="66420"/>
    <lineage>
        <taxon>Eukaryota</taxon>
        <taxon>Metazoa</taxon>
        <taxon>Ecdysozoa</taxon>
        <taxon>Arthropoda</taxon>
        <taxon>Hexapoda</taxon>
        <taxon>Insecta</taxon>
        <taxon>Pterygota</taxon>
        <taxon>Neoptera</taxon>
        <taxon>Endopterygota</taxon>
        <taxon>Lepidoptera</taxon>
        <taxon>Glossata</taxon>
        <taxon>Ditrysia</taxon>
        <taxon>Papilionoidea</taxon>
        <taxon>Papilionidae</taxon>
        <taxon>Papilioninae</taxon>
        <taxon>Papilio</taxon>
    </lineage>
</organism>
<dbReference type="CDD" id="cd11328">
    <property type="entry name" value="AmyAc_maltase"/>
    <property type="match status" value="1"/>
</dbReference>
<keyword evidence="4" id="KW-0325">Glycoprotein</keyword>
<keyword evidence="8" id="KW-1185">Reference proteome</keyword>
<dbReference type="PANTHER" id="PTHR10357">
    <property type="entry name" value="ALPHA-AMYLASE FAMILY MEMBER"/>
    <property type="match status" value="1"/>
</dbReference>
<dbReference type="InterPro" id="IPR006047">
    <property type="entry name" value="GH13_cat_dom"/>
</dbReference>
<sequence>MDRRSRLQERPGCRWHKIGHRGDLWGRPMPSSLFLTFFLTSADAIDHDWWQTALIYQIYPRSFKDSNGDGIGDLNGITEKLPYLKETGVDAIWMSPIFLSPMRDFGYDITDYREIAPEYGNMDHFQLLMRTAKKLGIRVILDFVPNHTSNESDWFLRSVRREPGYEDYYVWADGIPDPNKPGVQKPPSNWVSNFRGSAWQYSEERGQYYLHQFAIGQPDLNYREPRVHEEIKQVLRFWLDQGVSGFRVDAINMLFEARPEDFGGRYPDEPRTGIPGSSPDDYNYLKHIYTRNLKETYDVVYSWREILDEFTKMHGEHKLMMTEAYADVSDLVKYYGNGNIDGAVPFNFAFLGDIHNTSNAYDIKLVIDKWMTYMPSGKTANWVNGNHDQSRLASRHGSDRVDAMNMLALMLPGIAITYQGEELGMTDGYVSWQDTRDPQACDTDPQHYALSSRDPERTPYHWDASEHAGFSKTTGLTWLPLADNYLTLNLAKQLSGRTHYTFYKDLATIRKKPAARYGDLETKAISESILVVNRLLPGSPGIVGIVNLSDRDVVVNLSSLRLLPEKMAVVATGVDCSLDKGMPLSKANLPISAHCAVVFETLTNCC</sequence>